<organism evidence="1 2">
    <name type="scientific">Coprinellus micaceus</name>
    <name type="common">Glistening ink-cap mushroom</name>
    <name type="synonym">Coprinus micaceus</name>
    <dbReference type="NCBI Taxonomy" id="71717"/>
    <lineage>
        <taxon>Eukaryota</taxon>
        <taxon>Fungi</taxon>
        <taxon>Dikarya</taxon>
        <taxon>Basidiomycota</taxon>
        <taxon>Agaricomycotina</taxon>
        <taxon>Agaricomycetes</taxon>
        <taxon>Agaricomycetidae</taxon>
        <taxon>Agaricales</taxon>
        <taxon>Agaricineae</taxon>
        <taxon>Psathyrellaceae</taxon>
        <taxon>Coprinellus</taxon>
    </lineage>
</organism>
<gene>
    <name evidence="1" type="ORF">FA13DRAFT_1618244</name>
</gene>
<comment type="caution">
    <text evidence="1">The sequence shown here is derived from an EMBL/GenBank/DDBJ whole genome shotgun (WGS) entry which is preliminary data.</text>
</comment>
<dbReference type="AlphaFoldDB" id="A0A4Y7T2C3"/>
<dbReference type="Proteomes" id="UP000298030">
    <property type="component" value="Unassembled WGS sequence"/>
</dbReference>
<protein>
    <recommendedName>
        <fullName evidence="3">HTH CENPB-type domain-containing protein</fullName>
    </recommendedName>
</protein>
<feature type="non-terminal residue" evidence="1">
    <location>
        <position position="1"/>
    </location>
</feature>
<proteinExistence type="predicted"/>
<name>A0A4Y7T2C3_COPMI</name>
<evidence type="ECO:0008006" key="3">
    <source>
        <dbReference type="Google" id="ProtNLM"/>
    </source>
</evidence>
<keyword evidence="2" id="KW-1185">Reference proteome</keyword>
<feature type="non-terminal residue" evidence="1">
    <location>
        <position position="109"/>
    </location>
</feature>
<sequence>QRIGLHWVERFMEWQKDTLKVKWTQALEKCRTQVLNLMAVKEFFEELIRIVERYDIRLENIYNMDEKGVQLGVGGSITAIIDRDLKMAYNIEEGSREHVTILEVACMDG</sequence>
<evidence type="ECO:0000313" key="1">
    <source>
        <dbReference type="EMBL" id="TEB28307.1"/>
    </source>
</evidence>
<dbReference type="EMBL" id="QPFP01000033">
    <property type="protein sequence ID" value="TEB28307.1"/>
    <property type="molecule type" value="Genomic_DNA"/>
</dbReference>
<dbReference type="OrthoDB" id="3265672at2759"/>
<evidence type="ECO:0000313" key="2">
    <source>
        <dbReference type="Proteomes" id="UP000298030"/>
    </source>
</evidence>
<reference evidence="1 2" key="1">
    <citation type="journal article" date="2019" name="Nat. Ecol. Evol.">
        <title>Megaphylogeny resolves global patterns of mushroom evolution.</title>
        <authorList>
            <person name="Varga T."/>
            <person name="Krizsan K."/>
            <person name="Foldi C."/>
            <person name="Dima B."/>
            <person name="Sanchez-Garcia M."/>
            <person name="Sanchez-Ramirez S."/>
            <person name="Szollosi G.J."/>
            <person name="Szarkandi J.G."/>
            <person name="Papp V."/>
            <person name="Albert L."/>
            <person name="Andreopoulos W."/>
            <person name="Angelini C."/>
            <person name="Antonin V."/>
            <person name="Barry K.W."/>
            <person name="Bougher N.L."/>
            <person name="Buchanan P."/>
            <person name="Buyck B."/>
            <person name="Bense V."/>
            <person name="Catcheside P."/>
            <person name="Chovatia M."/>
            <person name="Cooper J."/>
            <person name="Damon W."/>
            <person name="Desjardin D."/>
            <person name="Finy P."/>
            <person name="Geml J."/>
            <person name="Haridas S."/>
            <person name="Hughes K."/>
            <person name="Justo A."/>
            <person name="Karasinski D."/>
            <person name="Kautmanova I."/>
            <person name="Kiss B."/>
            <person name="Kocsube S."/>
            <person name="Kotiranta H."/>
            <person name="LaButti K.M."/>
            <person name="Lechner B.E."/>
            <person name="Liimatainen K."/>
            <person name="Lipzen A."/>
            <person name="Lukacs Z."/>
            <person name="Mihaltcheva S."/>
            <person name="Morgado L.N."/>
            <person name="Niskanen T."/>
            <person name="Noordeloos M.E."/>
            <person name="Ohm R.A."/>
            <person name="Ortiz-Santana B."/>
            <person name="Ovrebo C."/>
            <person name="Racz N."/>
            <person name="Riley R."/>
            <person name="Savchenko A."/>
            <person name="Shiryaev A."/>
            <person name="Soop K."/>
            <person name="Spirin V."/>
            <person name="Szebenyi C."/>
            <person name="Tomsovsky M."/>
            <person name="Tulloss R.E."/>
            <person name="Uehling J."/>
            <person name="Grigoriev I.V."/>
            <person name="Vagvolgyi C."/>
            <person name="Papp T."/>
            <person name="Martin F.M."/>
            <person name="Miettinen O."/>
            <person name="Hibbett D.S."/>
            <person name="Nagy L.G."/>
        </authorList>
    </citation>
    <scope>NUCLEOTIDE SEQUENCE [LARGE SCALE GENOMIC DNA]</scope>
    <source>
        <strain evidence="1 2">FP101781</strain>
    </source>
</reference>
<accession>A0A4Y7T2C3</accession>